<sequence length="189" mass="20475">FLVGDSMSAVDAGHFPGRTFVYTGWSTDLMIVAVAMCLGGVLVGLAQSKILYYQLLDQYIAASSFTATSANTLQRRSASWTTLLASVSLSTSALVLTFLMIADESWDIPAIYFVGIGIAGIILVHAYVPNAALTIHNHQRDTTDYEGDSKLFSPVGTSFIWSPPMAERRNACSLDENRRWEVVAATATL</sequence>
<feature type="non-terminal residue" evidence="2">
    <location>
        <position position="1"/>
    </location>
</feature>
<feature type="transmembrane region" description="Helical" evidence="1">
    <location>
        <begin position="83"/>
        <end position="102"/>
    </location>
</feature>
<dbReference type="AlphaFoldDB" id="A0AAD4D607"/>
<dbReference type="Proteomes" id="UP001194580">
    <property type="component" value="Unassembled WGS sequence"/>
</dbReference>
<reference evidence="2" key="1">
    <citation type="journal article" date="2020" name="Fungal Divers.">
        <title>Resolving the Mortierellaceae phylogeny through synthesis of multi-gene phylogenetics and phylogenomics.</title>
        <authorList>
            <person name="Vandepol N."/>
            <person name="Liber J."/>
            <person name="Desiro A."/>
            <person name="Na H."/>
            <person name="Kennedy M."/>
            <person name="Barry K."/>
            <person name="Grigoriev I.V."/>
            <person name="Miller A.N."/>
            <person name="O'Donnell K."/>
            <person name="Stajich J.E."/>
            <person name="Bonito G."/>
        </authorList>
    </citation>
    <scope>NUCLEOTIDE SEQUENCE</scope>
    <source>
        <strain evidence="2">NRRL 28262</strain>
    </source>
</reference>
<evidence type="ECO:0000313" key="2">
    <source>
        <dbReference type="EMBL" id="KAG0269528.1"/>
    </source>
</evidence>
<feature type="transmembrane region" description="Helical" evidence="1">
    <location>
        <begin position="108"/>
        <end position="128"/>
    </location>
</feature>
<name>A0AAD4D607_9FUNG</name>
<accession>A0AAD4D607</accession>
<keyword evidence="1" id="KW-0812">Transmembrane</keyword>
<proteinExistence type="predicted"/>
<evidence type="ECO:0000313" key="3">
    <source>
        <dbReference type="Proteomes" id="UP001194580"/>
    </source>
</evidence>
<keyword evidence="3" id="KW-1185">Reference proteome</keyword>
<keyword evidence="1" id="KW-0472">Membrane</keyword>
<feature type="transmembrane region" description="Helical" evidence="1">
    <location>
        <begin position="20"/>
        <end position="46"/>
    </location>
</feature>
<comment type="caution">
    <text evidence="2">The sequence shown here is derived from an EMBL/GenBank/DDBJ whole genome shotgun (WGS) entry which is preliminary data.</text>
</comment>
<protein>
    <submittedName>
        <fullName evidence="2">Uncharacterized protein</fullName>
    </submittedName>
</protein>
<gene>
    <name evidence="2" type="ORF">BGZ95_002049</name>
</gene>
<evidence type="ECO:0000256" key="1">
    <source>
        <dbReference type="SAM" id="Phobius"/>
    </source>
</evidence>
<organism evidence="2 3">
    <name type="scientific">Linnemannia exigua</name>
    <dbReference type="NCBI Taxonomy" id="604196"/>
    <lineage>
        <taxon>Eukaryota</taxon>
        <taxon>Fungi</taxon>
        <taxon>Fungi incertae sedis</taxon>
        <taxon>Mucoromycota</taxon>
        <taxon>Mortierellomycotina</taxon>
        <taxon>Mortierellomycetes</taxon>
        <taxon>Mortierellales</taxon>
        <taxon>Mortierellaceae</taxon>
        <taxon>Linnemannia</taxon>
    </lineage>
</organism>
<dbReference type="EMBL" id="JAAAIL010001422">
    <property type="protein sequence ID" value="KAG0269528.1"/>
    <property type="molecule type" value="Genomic_DNA"/>
</dbReference>
<keyword evidence="1" id="KW-1133">Transmembrane helix</keyword>